<keyword evidence="1" id="KW-1133">Transmembrane helix</keyword>
<dbReference type="EMBL" id="LXLT01000043">
    <property type="protein sequence ID" value="OFD77166.1"/>
    <property type="molecule type" value="Genomic_DNA"/>
</dbReference>
<evidence type="ECO:0000256" key="1">
    <source>
        <dbReference type="SAM" id="Phobius"/>
    </source>
</evidence>
<keyword evidence="1" id="KW-0812">Transmembrane</keyword>
<feature type="transmembrane region" description="Helical" evidence="1">
    <location>
        <begin position="135"/>
        <end position="156"/>
    </location>
</feature>
<feature type="transmembrane region" description="Helical" evidence="1">
    <location>
        <begin position="94"/>
        <end position="115"/>
    </location>
</feature>
<dbReference type="SUPFAM" id="SSF158560">
    <property type="entry name" value="BH3980-like"/>
    <property type="match status" value="1"/>
</dbReference>
<dbReference type="Proteomes" id="UP000175706">
    <property type="component" value="Unassembled WGS sequence"/>
</dbReference>
<dbReference type="AlphaFoldDB" id="A0A1E8B5D8"/>
<name>A0A1E8B5D8_BACMY</name>
<gene>
    <name evidence="2" type="ORF">BWGOE8_32780</name>
</gene>
<evidence type="ECO:0000313" key="2">
    <source>
        <dbReference type="EMBL" id="OFD77166.1"/>
    </source>
</evidence>
<accession>A0A1E8B5D8</accession>
<feature type="transmembrane region" description="Helical" evidence="1">
    <location>
        <begin position="200"/>
        <end position="218"/>
    </location>
</feature>
<reference evidence="2 3" key="1">
    <citation type="submission" date="2016-05" db="EMBL/GenBank/DDBJ databases">
        <title>Bacillus thuringiensis and Bacillus weihenstephanensis as novel biocontrol agents of wilt causing Verticillium species.</title>
        <authorList>
            <person name="Hollensteiner J."/>
            <person name="Wemheuer F."/>
            <person name="Harting R."/>
            <person name="Kolarzyk A."/>
            <person name="Diaz-Valerio S."/>
            <person name="Poehlein A."/>
            <person name="Brzuszkiewicz E."/>
            <person name="Nesemann K."/>
            <person name="Braus-Stromeyer S."/>
            <person name="Braus G."/>
            <person name="Daniel R."/>
            <person name="Liesegang H."/>
        </authorList>
    </citation>
    <scope>NUCLEOTIDE SEQUENCE [LARGE SCALE GENOMIC DNA]</scope>
    <source>
        <strain evidence="2 3">GOE8</strain>
    </source>
</reference>
<organism evidence="2 3">
    <name type="scientific">Bacillus mycoides</name>
    <dbReference type="NCBI Taxonomy" id="1405"/>
    <lineage>
        <taxon>Bacteria</taxon>
        <taxon>Bacillati</taxon>
        <taxon>Bacillota</taxon>
        <taxon>Bacilli</taxon>
        <taxon>Bacillales</taxon>
        <taxon>Bacillaceae</taxon>
        <taxon>Bacillus</taxon>
        <taxon>Bacillus cereus group</taxon>
    </lineage>
</organism>
<evidence type="ECO:0008006" key="4">
    <source>
        <dbReference type="Google" id="ProtNLM"/>
    </source>
</evidence>
<evidence type="ECO:0000313" key="3">
    <source>
        <dbReference type="Proteomes" id="UP000175706"/>
    </source>
</evidence>
<dbReference type="PANTHER" id="PTHR41307">
    <property type="entry name" value="MEMBRANE PROTEIN-RELATED"/>
    <property type="match status" value="1"/>
</dbReference>
<dbReference type="PANTHER" id="PTHR41307:SF1">
    <property type="entry name" value="MEMBRANE PROTEIN"/>
    <property type="match status" value="1"/>
</dbReference>
<comment type="caution">
    <text evidence="2">The sequence shown here is derived from an EMBL/GenBank/DDBJ whole genome shotgun (WGS) entry which is preliminary data.</text>
</comment>
<dbReference type="PATRIC" id="fig|86662.25.peg.3354"/>
<feature type="transmembrane region" description="Helical" evidence="1">
    <location>
        <begin position="168"/>
        <end position="188"/>
    </location>
</feature>
<keyword evidence="1" id="KW-0472">Membrane</keyword>
<sequence length="223" mass="25780">MKPDEMAKMNNEKRELLTEENELAYGNMLVYIRCSNVPERQSEELLLEILDHLLESQKEGKNAYDVFGEDLPAYCDELIAALPQQTMFEKFSTIGFIISLLLAIQFGIDTISAVITSFFQKNYPTEGLSFDILETTLSVIILIGGLYIILYVMKGFSFKFIMNWKSRIIFVLSISIPFGISVLLHMHFKKHPYLSYNLSLWQGALIALFFYIVYKFLFKASRF</sequence>
<dbReference type="RefSeq" id="WP_070144039.1">
    <property type="nucleotide sequence ID" value="NZ_LXLT01000043.1"/>
</dbReference>
<proteinExistence type="predicted"/>
<dbReference type="Gene3D" id="1.10.1900.10">
    <property type="entry name" value="c-terminal domain of poly(a) binding protein"/>
    <property type="match status" value="1"/>
</dbReference>
<protein>
    <recommendedName>
        <fullName evidence="4">DUF1129 family protein</fullName>
    </recommendedName>
</protein>